<organism evidence="1 2">
    <name type="scientific">Iris pallida</name>
    <name type="common">Sweet iris</name>
    <dbReference type="NCBI Taxonomy" id="29817"/>
    <lineage>
        <taxon>Eukaryota</taxon>
        <taxon>Viridiplantae</taxon>
        <taxon>Streptophyta</taxon>
        <taxon>Embryophyta</taxon>
        <taxon>Tracheophyta</taxon>
        <taxon>Spermatophyta</taxon>
        <taxon>Magnoliopsida</taxon>
        <taxon>Liliopsida</taxon>
        <taxon>Asparagales</taxon>
        <taxon>Iridaceae</taxon>
        <taxon>Iridoideae</taxon>
        <taxon>Irideae</taxon>
        <taxon>Iris</taxon>
    </lineage>
</organism>
<reference evidence="1" key="2">
    <citation type="submission" date="2023-04" db="EMBL/GenBank/DDBJ databases">
        <authorList>
            <person name="Bruccoleri R.E."/>
            <person name="Oakeley E.J."/>
            <person name="Faust A.-M."/>
            <person name="Dessus-Babus S."/>
            <person name="Altorfer M."/>
            <person name="Burckhardt D."/>
            <person name="Oertli M."/>
            <person name="Naumann U."/>
            <person name="Petersen F."/>
            <person name="Wong J."/>
        </authorList>
    </citation>
    <scope>NUCLEOTIDE SEQUENCE</scope>
    <source>
        <strain evidence="1">GSM-AAB239-AS_SAM_17_03QT</strain>
        <tissue evidence="1">Leaf</tissue>
    </source>
</reference>
<protein>
    <submittedName>
        <fullName evidence="1">Uncharacterized protein</fullName>
    </submittedName>
</protein>
<evidence type="ECO:0000313" key="2">
    <source>
        <dbReference type="Proteomes" id="UP001140949"/>
    </source>
</evidence>
<evidence type="ECO:0000313" key="1">
    <source>
        <dbReference type="EMBL" id="KAJ6823313.1"/>
    </source>
</evidence>
<dbReference type="AlphaFoldDB" id="A0AAX6G4G6"/>
<keyword evidence="2" id="KW-1185">Reference proteome</keyword>
<reference evidence="1" key="1">
    <citation type="journal article" date="2023" name="GigaByte">
        <title>Genome assembly of the bearded iris, Iris pallida Lam.</title>
        <authorList>
            <person name="Bruccoleri R.E."/>
            <person name="Oakeley E.J."/>
            <person name="Faust A.M.E."/>
            <person name="Altorfer M."/>
            <person name="Dessus-Babus S."/>
            <person name="Burckhardt D."/>
            <person name="Oertli M."/>
            <person name="Naumann U."/>
            <person name="Petersen F."/>
            <person name="Wong J."/>
        </authorList>
    </citation>
    <scope>NUCLEOTIDE SEQUENCE</scope>
    <source>
        <strain evidence="1">GSM-AAB239-AS_SAM_17_03QT</strain>
    </source>
</reference>
<comment type="caution">
    <text evidence="1">The sequence shown here is derived from an EMBL/GenBank/DDBJ whole genome shotgun (WGS) entry which is preliminary data.</text>
</comment>
<dbReference type="Proteomes" id="UP001140949">
    <property type="component" value="Unassembled WGS sequence"/>
</dbReference>
<name>A0AAX6G4G6_IRIPA</name>
<accession>A0AAX6G4G6</accession>
<gene>
    <name evidence="1" type="ORF">M6B38_383865</name>
</gene>
<dbReference type="EMBL" id="JANAVB010023000">
    <property type="protein sequence ID" value="KAJ6823313.1"/>
    <property type="molecule type" value="Genomic_DNA"/>
</dbReference>
<sequence length="76" mass="8673">MEWGNSNSHQAFFSLKLVTTSTLYKFQLPSELSISVEHSLSSPIPFSPSKFLNLNFYSSREQQIMMMMMVTTPFGS</sequence>
<proteinExistence type="predicted"/>